<feature type="chain" id="PRO_5008263400" description="KIND domain-containing protein" evidence="15">
    <location>
        <begin position="24"/>
        <end position="138"/>
    </location>
</feature>
<keyword evidence="13" id="KW-0968">Cytoplasmic vesicle</keyword>
<dbReference type="PANTHER" id="PTHR21345:SF3">
    <property type="entry name" value="PROTEIN SPIRE"/>
    <property type="match status" value="1"/>
</dbReference>
<accession>A0A194PMB0</accession>
<feature type="signal peptide" evidence="15">
    <location>
        <begin position="1"/>
        <end position="23"/>
    </location>
</feature>
<dbReference type="GO" id="GO:0015031">
    <property type="term" value="P:protein transport"/>
    <property type="evidence" value="ECO:0007669"/>
    <property type="project" value="UniProtKB-KW"/>
</dbReference>
<dbReference type="GO" id="GO:0036089">
    <property type="term" value="P:cleavage furrow formation"/>
    <property type="evidence" value="ECO:0007669"/>
    <property type="project" value="TreeGrafter"/>
</dbReference>
<evidence type="ECO:0000256" key="15">
    <source>
        <dbReference type="SAM" id="SignalP"/>
    </source>
</evidence>
<evidence type="ECO:0000256" key="2">
    <source>
        <dbReference type="ARBA" id="ARBA00004245"/>
    </source>
</evidence>
<evidence type="ECO:0000313" key="17">
    <source>
        <dbReference type="EMBL" id="KPI94571.1"/>
    </source>
</evidence>
<name>A0A194PMB0_PAPXU</name>
<dbReference type="InterPro" id="IPR011019">
    <property type="entry name" value="KIND_dom"/>
</dbReference>
<protein>
    <recommendedName>
        <fullName evidence="16">KIND domain-containing protein</fullName>
    </recommendedName>
</protein>
<comment type="similarity">
    <text evidence="4">Belongs to the spire family.</text>
</comment>
<dbReference type="PANTHER" id="PTHR21345">
    <property type="entry name" value="SPIRE"/>
    <property type="match status" value="1"/>
</dbReference>
<gene>
    <name evidence="17" type="ORF">RR46_05823</name>
</gene>
<reference evidence="17 18" key="1">
    <citation type="journal article" date="2015" name="Nat. Commun.">
        <title>Outbred genome sequencing and CRISPR/Cas9 gene editing in butterflies.</title>
        <authorList>
            <person name="Li X."/>
            <person name="Fan D."/>
            <person name="Zhang W."/>
            <person name="Liu G."/>
            <person name="Zhang L."/>
            <person name="Zhao L."/>
            <person name="Fang X."/>
            <person name="Chen L."/>
            <person name="Dong Y."/>
            <person name="Chen Y."/>
            <person name="Ding Y."/>
            <person name="Zhao R."/>
            <person name="Feng M."/>
            <person name="Zhu Y."/>
            <person name="Feng Y."/>
            <person name="Jiang X."/>
            <person name="Zhu D."/>
            <person name="Xiang H."/>
            <person name="Feng X."/>
            <person name="Li S."/>
            <person name="Wang J."/>
            <person name="Zhang G."/>
            <person name="Kronforst M.R."/>
            <person name="Wang W."/>
        </authorList>
    </citation>
    <scope>NUCLEOTIDE SEQUENCE [LARGE SCALE GENOMIC DNA]</scope>
    <source>
        <strain evidence="17">Ya'a_city_454_Px</strain>
        <tissue evidence="17">Whole body</tissue>
    </source>
</reference>
<dbReference type="GO" id="GO:0003779">
    <property type="term" value="F:actin binding"/>
    <property type="evidence" value="ECO:0007669"/>
    <property type="project" value="UniProtKB-KW"/>
</dbReference>
<evidence type="ECO:0000313" key="18">
    <source>
        <dbReference type="Proteomes" id="UP000053268"/>
    </source>
</evidence>
<keyword evidence="5" id="KW-0813">Transport</keyword>
<dbReference type="STRING" id="66420.A0A194PMB0"/>
<evidence type="ECO:0000256" key="14">
    <source>
        <dbReference type="SAM" id="MobiDB-lite"/>
    </source>
</evidence>
<dbReference type="Proteomes" id="UP000053268">
    <property type="component" value="Unassembled WGS sequence"/>
</dbReference>
<evidence type="ECO:0000256" key="11">
    <source>
        <dbReference type="ARBA" id="ARBA00023203"/>
    </source>
</evidence>
<evidence type="ECO:0000256" key="6">
    <source>
        <dbReference type="ARBA" id="ARBA00022475"/>
    </source>
</evidence>
<evidence type="ECO:0000256" key="12">
    <source>
        <dbReference type="ARBA" id="ARBA00023212"/>
    </source>
</evidence>
<keyword evidence="6" id="KW-1003">Cell membrane</keyword>
<dbReference type="GO" id="GO:0008017">
    <property type="term" value="F:microtubule binding"/>
    <property type="evidence" value="ECO:0007669"/>
    <property type="project" value="TreeGrafter"/>
</dbReference>
<dbReference type="Gene3D" id="1.10.510.10">
    <property type="entry name" value="Transferase(Phosphotransferase) domain 1"/>
    <property type="match status" value="1"/>
</dbReference>
<organism evidence="17 18">
    <name type="scientific">Papilio xuthus</name>
    <name type="common">Asian swallowtail butterfly</name>
    <dbReference type="NCBI Taxonomy" id="66420"/>
    <lineage>
        <taxon>Eukaryota</taxon>
        <taxon>Metazoa</taxon>
        <taxon>Ecdysozoa</taxon>
        <taxon>Arthropoda</taxon>
        <taxon>Hexapoda</taxon>
        <taxon>Insecta</taxon>
        <taxon>Pterygota</taxon>
        <taxon>Neoptera</taxon>
        <taxon>Endopterygota</taxon>
        <taxon>Lepidoptera</taxon>
        <taxon>Glossata</taxon>
        <taxon>Ditrysia</taxon>
        <taxon>Papilionoidea</taxon>
        <taxon>Papilionidae</taxon>
        <taxon>Papilioninae</taxon>
        <taxon>Papilio</taxon>
    </lineage>
</organism>
<dbReference type="GO" id="GO:0030041">
    <property type="term" value="P:actin filament polymerization"/>
    <property type="evidence" value="ECO:0007669"/>
    <property type="project" value="TreeGrafter"/>
</dbReference>
<evidence type="ECO:0000256" key="4">
    <source>
        <dbReference type="ARBA" id="ARBA00010956"/>
    </source>
</evidence>
<dbReference type="AlphaFoldDB" id="A0A194PMB0"/>
<evidence type="ECO:0000256" key="13">
    <source>
        <dbReference type="ARBA" id="ARBA00023329"/>
    </source>
</evidence>
<dbReference type="GO" id="GO:0051639">
    <property type="term" value="P:actin filament network formation"/>
    <property type="evidence" value="ECO:0007669"/>
    <property type="project" value="TreeGrafter"/>
</dbReference>
<keyword evidence="8" id="KW-0677">Repeat</keyword>
<proteinExistence type="inferred from homology"/>
<comment type="subcellular location">
    <subcellularLocation>
        <location evidence="3">Cell membrane</location>
        <topology evidence="3">Peripheral membrane protein</topology>
        <orientation evidence="3">Cytoplasmic side</orientation>
    </subcellularLocation>
    <subcellularLocation>
        <location evidence="2">Cytoplasm</location>
        <location evidence="2">Cytoskeleton</location>
    </subcellularLocation>
    <subcellularLocation>
        <location evidence="1">Cytoplasmic vesicle membrane</location>
        <topology evidence="1">Peripheral membrane protein</topology>
        <orientation evidence="1">Cytoplasmic side</orientation>
    </subcellularLocation>
</comment>
<evidence type="ECO:0000256" key="5">
    <source>
        <dbReference type="ARBA" id="ARBA00022448"/>
    </source>
</evidence>
<feature type="domain" description="KIND" evidence="16">
    <location>
        <begin position="5"/>
        <end position="78"/>
    </location>
</feature>
<feature type="region of interest" description="Disordered" evidence="14">
    <location>
        <begin position="46"/>
        <end position="84"/>
    </location>
</feature>
<sequence length="138" mass="15163">MGLFQMVVNLALVIYHALDYTHAEDEERLISPDLEGLITDMTACDAEEEEECGMSEGSETSESGRADTDDEGIERDADPAPRRTTHCRRFMLKDVIENSSYPEHALHGVVSEECLRAQRPIGGALRSPILGLVSGASR</sequence>
<keyword evidence="18" id="KW-1185">Reference proteome</keyword>
<evidence type="ECO:0000259" key="16">
    <source>
        <dbReference type="Pfam" id="PF16474"/>
    </source>
</evidence>
<dbReference type="GO" id="GO:0005856">
    <property type="term" value="C:cytoskeleton"/>
    <property type="evidence" value="ECO:0007669"/>
    <property type="project" value="UniProtKB-SubCell"/>
</dbReference>
<keyword evidence="10" id="KW-0472">Membrane</keyword>
<dbReference type="GO" id="GO:0005938">
    <property type="term" value="C:cell cortex"/>
    <property type="evidence" value="ECO:0007669"/>
    <property type="project" value="TreeGrafter"/>
</dbReference>
<dbReference type="Pfam" id="PF16474">
    <property type="entry name" value="KIND"/>
    <property type="match status" value="1"/>
</dbReference>
<evidence type="ECO:0000256" key="9">
    <source>
        <dbReference type="ARBA" id="ARBA00022927"/>
    </source>
</evidence>
<keyword evidence="15" id="KW-0732">Signal</keyword>
<evidence type="ECO:0000256" key="8">
    <source>
        <dbReference type="ARBA" id="ARBA00022737"/>
    </source>
</evidence>
<dbReference type="InterPro" id="IPR029901">
    <property type="entry name" value="Spire"/>
</dbReference>
<evidence type="ECO:0000256" key="10">
    <source>
        <dbReference type="ARBA" id="ARBA00023136"/>
    </source>
</evidence>
<dbReference type="GO" id="GO:0045010">
    <property type="term" value="P:actin nucleation"/>
    <property type="evidence" value="ECO:0007669"/>
    <property type="project" value="InterPro"/>
</dbReference>
<evidence type="ECO:0000256" key="1">
    <source>
        <dbReference type="ARBA" id="ARBA00004180"/>
    </source>
</evidence>
<evidence type="ECO:0000256" key="3">
    <source>
        <dbReference type="ARBA" id="ARBA00004413"/>
    </source>
</evidence>
<keyword evidence="12" id="KW-0206">Cytoskeleton</keyword>
<keyword evidence="7" id="KW-0963">Cytoplasm</keyword>
<evidence type="ECO:0000256" key="7">
    <source>
        <dbReference type="ARBA" id="ARBA00022490"/>
    </source>
</evidence>
<keyword evidence="11" id="KW-0009">Actin-binding</keyword>
<dbReference type="GO" id="GO:0005886">
    <property type="term" value="C:plasma membrane"/>
    <property type="evidence" value="ECO:0007669"/>
    <property type="project" value="UniProtKB-SubCell"/>
</dbReference>
<dbReference type="GO" id="GO:0040038">
    <property type="term" value="P:polar body extrusion after meiotic divisions"/>
    <property type="evidence" value="ECO:0007669"/>
    <property type="project" value="TreeGrafter"/>
</dbReference>
<dbReference type="GO" id="GO:0051295">
    <property type="term" value="P:establishment of meiotic spindle localization"/>
    <property type="evidence" value="ECO:0007669"/>
    <property type="project" value="TreeGrafter"/>
</dbReference>
<dbReference type="GO" id="GO:0048193">
    <property type="term" value="P:Golgi vesicle transport"/>
    <property type="evidence" value="ECO:0007669"/>
    <property type="project" value="TreeGrafter"/>
</dbReference>
<keyword evidence="9" id="KW-0653">Protein transport</keyword>
<dbReference type="GO" id="GO:0030659">
    <property type="term" value="C:cytoplasmic vesicle membrane"/>
    <property type="evidence" value="ECO:0007669"/>
    <property type="project" value="UniProtKB-SubCell"/>
</dbReference>
<dbReference type="EMBL" id="KQ459598">
    <property type="protein sequence ID" value="KPI94571.1"/>
    <property type="molecule type" value="Genomic_DNA"/>
</dbReference>